<dbReference type="AlphaFoldDB" id="A0A4R5AIP7"/>
<dbReference type="OrthoDB" id="9809583at2"/>
<dbReference type="PANTHER" id="PTHR10963:SF55">
    <property type="entry name" value="GLYCOSIDE HYDROLASE FAMILY 16 PROTEIN"/>
    <property type="match status" value="1"/>
</dbReference>
<dbReference type="GO" id="GO:0004553">
    <property type="term" value="F:hydrolase activity, hydrolyzing O-glycosyl compounds"/>
    <property type="evidence" value="ECO:0007669"/>
    <property type="project" value="InterPro"/>
</dbReference>
<dbReference type="Gene3D" id="2.60.120.200">
    <property type="match status" value="1"/>
</dbReference>
<dbReference type="Proteomes" id="UP000295217">
    <property type="component" value="Unassembled WGS sequence"/>
</dbReference>
<comment type="caution">
    <text evidence="4">The sequence shown here is derived from an EMBL/GenBank/DDBJ whole genome shotgun (WGS) entry which is preliminary data.</text>
</comment>
<evidence type="ECO:0000256" key="1">
    <source>
        <dbReference type="ARBA" id="ARBA00006865"/>
    </source>
</evidence>
<reference evidence="4 5" key="1">
    <citation type="submission" date="2019-02" db="EMBL/GenBank/DDBJ databases">
        <title>Draft genome sequences of novel Actinobacteria.</title>
        <authorList>
            <person name="Sahin N."/>
            <person name="Ay H."/>
            <person name="Saygin H."/>
        </authorList>
    </citation>
    <scope>NUCLEOTIDE SEQUENCE [LARGE SCALE GENOMIC DNA]</scope>
    <source>
        <strain evidence="4 5">8K307</strain>
    </source>
</reference>
<dbReference type="PROSITE" id="PS51762">
    <property type="entry name" value="GH16_2"/>
    <property type="match status" value="1"/>
</dbReference>
<proteinExistence type="inferred from homology"/>
<sequence length="243" mass="27598">MTADPDWSDEFDQDGLPDPSRWSYAEGGHGWGNDELQFYTESRLDNARVEDGRLVIEAHREDWHGRPFTSARLVSRGKGDWRYGRIEVVARLPQGRGTWPAIWMLSSNADRRWPRDGEIDIMEHVGHDPGVIHASIHTAAYNHVAKTQRTATTSVPDAQQTFHTYRLDWDHETISCSVDDRTYFSYARDPGAGVAEWPFDSEFHLILNLAVGGFWGGEQGVDEAAFPARMEVDSVRVFGHRDT</sequence>
<keyword evidence="4" id="KW-0378">Hydrolase</keyword>
<accession>A0A4R5AIP7</accession>
<dbReference type="InterPro" id="IPR000757">
    <property type="entry name" value="Beta-glucanase-like"/>
</dbReference>
<evidence type="ECO:0000313" key="4">
    <source>
        <dbReference type="EMBL" id="TDD72638.1"/>
    </source>
</evidence>
<dbReference type="GO" id="GO:0005975">
    <property type="term" value="P:carbohydrate metabolic process"/>
    <property type="evidence" value="ECO:0007669"/>
    <property type="project" value="InterPro"/>
</dbReference>
<evidence type="ECO:0000313" key="5">
    <source>
        <dbReference type="Proteomes" id="UP000295217"/>
    </source>
</evidence>
<evidence type="ECO:0000256" key="2">
    <source>
        <dbReference type="SAM" id="MobiDB-lite"/>
    </source>
</evidence>
<feature type="region of interest" description="Disordered" evidence="2">
    <location>
        <begin position="1"/>
        <end position="24"/>
    </location>
</feature>
<keyword evidence="5" id="KW-1185">Reference proteome</keyword>
<name>A0A4R5AIP7_9ACTN</name>
<protein>
    <submittedName>
        <fullName evidence="4">Glycoside hydrolase family 16 protein</fullName>
    </submittedName>
</protein>
<dbReference type="RefSeq" id="WP_132101354.1">
    <property type="nucleotide sequence ID" value="NZ_SMLB01000002.1"/>
</dbReference>
<dbReference type="EMBL" id="SMLB01000002">
    <property type="protein sequence ID" value="TDD72638.1"/>
    <property type="molecule type" value="Genomic_DNA"/>
</dbReference>
<dbReference type="InterPro" id="IPR050546">
    <property type="entry name" value="Glycosyl_Hydrlase_16"/>
</dbReference>
<evidence type="ECO:0000259" key="3">
    <source>
        <dbReference type="PROSITE" id="PS51762"/>
    </source>
</evidence>
<dbReference type="InterPro" id="IPR013320">
    <property type="entry name" value="ConA-like_dom_sf"/>
</dbReference>
<dbReference type="PANTHER" id="PTHR10963">
    <property type="entry name" value="GLYCOSYL HYDROLASE-RELATED"/>
    <property type="match status" value="1"/>
</dbReference>
<feature type="domain" description="GH16" evidence="3">
    <location>
        <begin position="5"/>
        <end position="243"/>
    </location>
</feature>
<dbReference type="SUPFAM" id="SSF49899">
    <property type="entry name" value="Concanavalin A-like lectins/glucanases"/>
    <property type="match status" value="1"/>
</dbReference>
<gene>
    <name evidence="4" type="ORF">E1262_01905</name>
</gene>
<organism evidence="4 5">
    <name type="scientific">Jiangella aurantiaca</name>
    <dbReference type="NCBI Taxonomy" id="2530373"/>
    <lineage>
        <taxon>Bacteria</taxon>
        <taxon>Bacillati</taxon>
        <taxon>Actinomycetota</taxon>
        <taxon>Actinomycetes</taxon>
        <taxon>Jiangellales</taxon>
        <taxon>Jiangellaceae</taxon>
        <taxon>Jiangella</taxon>
    </lineage>
</organism>
<comment type="similarity">
    <text evidence="1">Belongs to the glycosyl hydrolase 16 family.</text>
</comment>
<feature type="compositionally biased region" description="Acidic residues" evidence="2">
    <location>
        <begin position="1"/>
        <end position="15"/>
    </location>
</feature>
<dbReference type="CDD" id="cd08023">
    <property type="entry name" value="GH16_laminarinase_like"/>
    <property type="match status" value="1"/>
</dbReference>
<dbReference type="Pfam" id="PF00722">
    <property type="entry name" value="Glyco_hydro_16"/>
    <property type="match status" value="1"/>
</dbReference>